<feature type="transmembrane region" description="Helical" evidence="1">
    <location>
        <begin position="271"/>
        <end position="293"/>
    </location>
</feature>
<proteinExistence type="predicted"/>
<keyword evidence="3" id="KW-1185">Reference proteome</keyword>
<sequence length="295" mass="33916">MNTGTNRLYFIVIINMKIRCHQQDCSEKAITISYTTRVKNTTCKLNIPNVNGLCISVKVNPEECGNKKQSPPLEISIPPPPVRLVKNMSFEYYHDRLKCTWDSDVDVPDLGLYYWYVTVFLTIVLYISLSFMKIGECVINDTFHNKEMFYLFNGTYKGQPVNNTFRQNSSTYFVKLEKPKLTIQRIGQSLCFHTNFTVSEFGAHCYEKNYIYSKCDEVNHILDSVYKVDYDSSCKYRARVQIILSSRCGAGKSDLSDEVEYGENRDSNLPALLAGIIIPLMLSCFLIVSLVLLRR</sequence>
<evidence type="ECO:0000313" key="3">
    <source>
        <dbReference type="Proteomes" id="UP000694427"/>
    </source>
</evidence>
<accession>A0A8C1QP62</accession>
<protein>
    <submittedName>
        <fullName evidence="2">Interleukin 13 receptor, alpha 1</fullName>
    </submittedName>
</protein>
<evidence type="ECO:0000256" key="1">
    <source>
        <dbReference type="SAM" id="Phobius"/>
    </source>
</evidence>
<reference evidence="2" key="1">
    <citation type="submission" date="2025-08" db="UniProtKB">
        <authorList>
            <consortium name="Ensembl"/>
        </authorList>
    </citation>
    <scope>IDENTIFICATION</scope>
</reference>
<evidence type="ECO:0000313" key="2">
    <source>
        <dbReference type="Ensembl" id="ENSCCRP00010054310.1"/>
    </source>
</evidence>
<keyword evidence="1" id="KW-1133">Transmembrane helix</keyword>
<dbReference type="AlphaFoldDB" id="A0A8C1QP62"/>
<dbReference type="Ensembl" id="ENSCCRT00010059495.1">
    <property type="protein sequence ID" value="ENSCCRP00010054310.1"/>
    <property type="gene ID" value="ENSCCRG00010023014.1"/>
</dbReference>
<keyword evidence="1" id="KW-0812">Transmembrane</keyword>
<feature type="transmembrane region" description="Helical" evidence="1">
    <location>
        <begin position="113"/>
        <end position="132"/>
    </location>
</feature>
<name>A0A8C1QP62_CYPCA</name>
<organism evidence="2 3">
    <name type="scientific">Cyprinus carpio</name>
    <name type="common">Common carp</name>
    <dbReference type="NCBI Taxonomy" id="7962"/>
    <lineage>
        <taxon>Eukaryota</taxon>
        <taxon>Metazoa</taxon>
        <taxon>Chordata</taxon>
        <taxon>Craniata</taxon>
        <taxon>Vertebrata</taxon>
        <taxon>Euteleostomi</taxon>
        <taxon>Actinopterygii</taxon>
        <taxon>Neopterygii</taxon>
        <taxon>Teleostei</taxon>
        <taxon>Ostariophysi</taxon>
        <taxon>Cypriniformes</taxon>
        <taxon>Cyprinidae</taxon>
        <taxon>Cyprininae</taxon>
        <taxon>Cyprinus</taxon>
    </lineage>
</organism>
<reference evidence="2" key="2">
    <citation type="submission" date="2025-09" db="UniProtKB">
        <authorList>
            <consortium name="Ensembl"/>
        </authorList>
    </citation>
    <scope>IDENTIFICATION</scope>
</reference>
<dbReference type="Proteomes" id="UP000694427">
    <property type="component" value="Unplaced"/>
</dbReference>
<keyword evidence="1" id="KW-0472">Membrane</keyword>